<feature type="region of interest" description="Disordered" evidence="6">
    <location>
        <begin position="1162"/>
        <end position="1205"/>
    </location>
</feature>
<feature type="domain" description="DNA2/NAM7 helicase-like C-terminal" evidence="8">
    <location>
        <begin position="754"/>
        <end position="917"/>
    </location>
</feature>
<dbReference type="InterPro" id="IPR045055">
    <property type="entry name" value="DNA2/NAM7-like"/>
</dbReference>
<evidence type="ECO:0000313" key="10">
    <source>
        <dbReference type="EMBL" id="SPD18821.1"/>
    </source>
</evidence>
<dbReference type="GO" id="GO:0016787">
    <property type="term" value="F:hydrolase activity"/>
    <property type="evidence" value="ECO:0007669"/>
    <property type="project" value="UniProtKB-KW"/>
</dbReference>
<dbReference type="InterPro" id="IPR041677">
    <property type="entry name" value="DNA2/NAM7_AAA_11"/>
</dbReference>
<organism evidence="10">
    <name type="scientific">Fagus sylvatica</name>
    <name type="common">Beechnut</name>
    <dbReference type="NCBI Taxonomy" id="28930"/>
    <lineage>
        <taxon>Eukaryota</taxon>
        <taxon>Viridiplantae</taxon>
        <taxon>Streptophyta</taxon>
        <taxon>Embryophyta</taxon>
        <taxon>Tracheophyta</taxon>
        <taxon>Spermatophyta</taxon>
        <taxon>Magnoliopsida</taxon>
        <taxon>eudicotyledons</taxon>
        <taxon>Gunneridae</taxon>
        <taxon>Pentapetalae</taxon>
        <taxon>rosids</taxon>
        <taxon>fabids</taxon>
        <taxon>Fagales</taxon>
        <taxon>Fagaceae</taxon>
        <taxon>Fagus</taxon>
    </lineage>
</organism>
<feature type="domain" description="DUF6469" evidence="9">
    <location>
        <begin position="271"/>
        <end position="400"/>
    </location>
</feature>
<sequence>MSAAGRTCILCPIITKRRGRQQQAILSNVTRAMPTPPFSNYTRLPQPIPALHFTGSHDFQMSSAAQKTHALSCDNQSYVVSSSIQLRNSERLGPRLFFGFLIALYTHLHISLSEHAASSNSHQAGGKNSETGGAELGFEVESGDPRKRSSTRWTTPRPWIASQRGFFSFEITGSRRKSYECEKDIGRVEMMMKCQSSNEKKPVPNDRGFTDIVLSWSLEQIENQDLFKDMVEKIPESFESVQQYFYSYVYPLLEETRAQLYSSMEIISRAPFAEVIALTESKPYGANLYDVKVDYWRNQFSDCSKEPYKTLPGDVFVLADAKPKHVSDLERIGRSWAFVAVTKIPDDENEDNSSSTSFKVKALKDIGVDSGIHKALFVVFLVNTIPNKRIWNALHMYRNLNIIKKVLCTSSLNEEDCDLCSEQSDGSWDEKFAMSITSKLNESQTNAVLSCLRNMHCNHKLSVELIWGPPGTGKTKTTNTLLFTLLRMGYRTLTCAPTNVAITEVASRVLKLERLKVGSDMEMVYLDYRVKRLTEFLGPLTGWRHCFASMIDLLENCVPQFHIFLDNDLIKEREHNNEKEIKEIGSRDETDGGNGKCMSFLDFLRKRFVASSSPLKNCLQVFYTHLSKNYILEHNFPDIVTLIGLLESFESLLFQDNVDFEALEELFSQSEEAEDISQSFMDLQFLLSYKLHSVEMNPLNILVIDEAAQLNECESTIPLQLPGLRHAILIGDKCQLPAMIESNISKEAGFGRRLFESQIFDAPNVKRKSYEKHYLPWPMYGPYSFINIRDGGEEKDDFELSWRNMVEVAIVMKILLNLYKAWVGTCSKQNLSIGVISPYTAQVVAIQKKLGQNYDDLDGFTVKVKSVDGFQGGEEDLIIISTVRSNMNASIGFISNLQRTNVALTRARHCLWILGNERTLVSSVSVWETLVHDAKNRQCFFYADEDKDLVKAIIDVKKEFDQFDDLLNGDSILFKRARDLEVPKSWSISNDIFRIKHLDNNENGSDLSGCASYGRNQEDLNNINGSNLRVWEIFKALKSLEHGKDPGRFFSNSQIIKVDVEKSIRLVATVMNEHLENAIDQADENLLEELASMLDELKQLSAALDVSELELGNNMSTIGELSKRLLSRRPNVEPILSQLFLQPGTNLVAKTYSLSIKQCDVKDGNSKAKENSSDDVSKSKNRREIENKEKGNKSRKKKGKRSSKK</sequence>
<name>A0A2N9I4T0_FAGSY</name>
<dbReference type="FunFam" id="3.40.50.300:FF:000326">
    <property type="entry name" value="P-loop containing nucleoside triphosphate hydrolase"/>
    <property type="match status" value="1"/>
</dbReference>
<dbReference type="Pfam" id="PF20073">
    <property type="entry name" value="DUF6469"/>
    <property type="match status" value="1"/>
</dbReference>
<dbReference type="AlphaFoldDB" id="A0A2N9I4T0"/>
<dbReference type="PANTHER" id="PTHR10887:SF515">
    <property type="entry name" value="P-LOOP CONTAINING NUCLEOSIDE TRIPHOSPHATE HYDROLASES SUPERFAMILY PROTEIN"/>
    <property type="match status" value="1"/>
</dbReference>
<dbReference type="Gene3D" id="3.40.50.300">
    <property type="entry name" value="P-loop containing nucleotide triphosphate hydrolases"/>
    <property type="match status" value="3"/>
</dbReference>
<keyword evidence="4" id="KW-0067">ATP-binding</keyword>
<feature type="compositionally biased region" description="Basic residues" evidence="6">
    <location>
        <begin position="1193"/>
        <end position="1205"/>
    </location>
</feature>
<dbReference type="InterPro" id="IPR047187">
    <property type="entry name" value="SF1_C_Upf1"/>
</dbReference>
<feature type="domain" description="DNA2/NAM7 helicase helicase" evidence="7">
    <location>
        <begin position="692"/>
        <end position="742"/>
    </location>
</feature>
<evidence type="ECO:0000259" key="9">
    <source>
        <dbReference type="Pfam" id="PF20073"/>
    </source>
</evidence>
<keyword evidence="1" id="KW-0547">Nucleotide-binding</keyword>
<dbReference type="InterPro" id="IPR027417">
    <property type="entry name" value="P-loop_NTPase"/>
</dbReference>
<dbReference type="GO" id="GO:0004386">
    <property type="term" value="F:helicase activity"/>
    <property type="evidence" value="ECO:0007669"/>
    <property type="project" value="UniProtKB-KW"/>
</dbReference>
<dbReference type="Pfam" id="PF13086">
    <property type="entry name" value="AAA_11"/>
    <property type="match status" value="2"/>
</dbReference>
<keyword evidence="5" id="KW-0175">Coiled coil</keyword>
<keyword evidence="2" id="KW-0378">Hydrolase</keyword>
<feature type="compositionally biased region" description="Polar residues" evidence="6">
    <location>
        <begin position="118"/>
        <end position="131"/>
    </location>
</feature>
<feature type="compositionally biased region" description="Basic and acidic residues" evidence="6">
    <location>
        <begin position="1162"/>
        <end position="1192"/>
    </location>
</feature>
<dbReference type="PANTHER" id="PTHR10887">
    <property type="entry name" value="DNA2/NAM7 HELICASE FAMILY"/>
    <property type="match status" value="1"/>
</dbReference>
<protein>
    <submittedName>
        <fullName evidence="10">Uncharacterized protein</fullName>
    </submittedName>
</protein>
<dbReference type="EMBL" id="OIVN01004699">
    <property type="protein sequence ID" value="SPD18821.1"/>
    <property type="molecule type" value="Genomic_DNA"/>
</dbReference>
<dbReference type="InterPro" id="IPR041679">
    <property type="entry name" value="DNA2/NAM7-like_C"/>
</dbReference>
<feature type="domain" description="DNA2/NAM7 helicase helicase" evidence="7">
    <location>
        <begin position="439"/>
        <end position="521"/>
    </location>
</feature>
<proteinExistence type="predicted"/>
<feature type="coiled-coil region" evidence="5">
    <location>
        <begin position="1072"/>
        <end position="1110"/>
    </location>
</feature>
<accession>A0A2N9I4T0</accession>
<gene>
    <name evidence="10" type="ORF">FSB_LOCUS46703</name>
</gene>
<reference evidence="10" key="1">
    <citation type="submission" date="2018-02" db="EMBL/GenBank/DDBJ databases">
        <authorList>
            <person name="Cohen D.B."/>
            <person name="Kent A.D."/>
        </authorList>
    </citation>
    <scope>NUCLEOTIDE SEQUENCE</scope>
</reference>
<evidence type="ECO:0000256" key="3">
    <source>
        <dbReference type="ARBA" id="ARBA00022806"/>
    </source>
</evidence>
<evidence type="ECO:0000256" key="6">
    <source>
        <dbReference type="SAM" id="MobiDB-lite"/>
    </source>
</evidence>
<dbReference type="Pfam" id="PF13087">
    <property type="entry name" value="AAA_12"/>
    <property type="match status" value="1"/>
</dbReference>
<keyword evidence="3" id="KW-0347">Helicase</keyword>
<dbReference type="SUPFAM" id="SSF52540">
    <property type="entry name" value="P-loop containing nucleoside triphosphate hydrolases"/>
    <property type="match status" value="1"/>
</dbReference>
<evidence type="ECO:0000259" key="8">
    <source>
        <dbReference type="Pfam" id="PF13087"/>
    </source>
</evidence>
<dbReference type="GO" id="GO:0005694">
    <property type="term" value="C:chromosome"/>
    <property type="evidence" value="ECO:0007669"/>
    <property type="project" value="UniProtKB-ARBA"/>
</dbReference>
<dbReference type="CDD" id="cd18808">
    <property type="entry name" value="SF1_C_Upf1"/>
    <property type="match status" value="1"/>
</dbReference>
<evidence type="ECO:0000256" key="2">
    <source>
        <dbReference type="ARBA" id="ARBA00022801"/>
    </source>
</evidence>
<evidence type="ECO:0000256" key="1">
    <source>
        <dbReference type="ARBA" id="ARBA00022741"/>
    </source>
</evidence>
<evidence type="ECO:0000256" key="5">
    <source>
        <dbReference type="SAM" id="Coils"/>
    </source>
</evidence>
<dbReference type="GO" id="GO:0005524">
    <property type="term" value="F:ATP binding"/>
    <property type="evidence" value="ECO:0007669"/>
    <property type="project" value="UniProtKB-KW"/>
</dbReference>
<dbReference type="InterPro" id="IPR045529">
    <property type="entry name" value="DUF6469"/>
</dbReference>
<evidence type="ECO:0000259" key="7">
    <source>
        <dbReference type="Pfam" id="PF13086"/>
    </source>
</evidence>
<feature type="region of interest" description="Disordered" evidence="6">
    <location>
        <begin position="118"/>
        <end position="153"/>
    </location>
</feature>
<evidence type="ECO:0000256" key="4">
    <source>
        <dbReference type="ARBA" id="ARBA00022840"/>
    </source>
</evidence>